<reference evidence="2" key="1">
    <citation type="journal article" date="2023" name="G3 (Bethesda)">
        <title>Genome assembly and association tests identify interacting loci associated with vigor, precocity, and sex in interspecific pistachio rootstocks.</title>
        <authorList>
            <person name="Palmer W."/>
            <person name="Jacygrad E."/>
            <person name="Sagayaradj S."/>
            <person name="Cavanaugh K."/>
            <person name="Han R."/>
            <person name="Bertier L."/>
            <person name="Beede B."/>
            <person name="Kafkas S."/>
            <person name="Golino D."/>
            <person name="Preece J."/>
            <person name="Michelmore R."/>
        </authorList>
    </citation>
    <scope>NUCLEOTIDE SEQUENCE [LARGE SCALE GENOMIC DNA]</scope>
</reference>
<comment type="caution">
    <text evidence="1">The sequence shown here is derived from an EMBL/GenBank/DDBJ whole genome shotgun (WGS) entry which is preliminary data.</text>
</comment>
<dbReference type="EMBL" id="CM047736">
    <property type="protein sequence ID" value="KAJ0051532.1"/>
    <property type="molecule type" value="Genomic_DNA"/>
</dbReference>
<evidence type="ECO:0000313" key="2">
    <source>
        <dbReference type="Proteomes" id="UP001163603"/>
    </source>
</evidence>
<evidence type="ECO:0000313" key="1">
    <source>
        <dbReference type="EMBL" id="KAJ0051532.1"/>
    </source>
</evidence>
<name>A0ACC0ZII5_9ROSI</name>
<gene>
    <name evidence="1" type="ORF">Pint_01055</name>
</gene>
<keyword evidence="2" id="KW-1185">Reference proteome</keyword>
<accession>A0ACC0ZII5</accession>
<proteinExistence type="predicted"/>
<protein>
    <submittedName>
        <fullName evidence="1">Uncharacterized protein</fullName>
    </submittedName>
</protein>
<sequence length="236" mass="27288">MKHRDSKDEEKVDKINGSTSSMGNNRKKKKNMQRLGGTGLSLEAFANAKSMSNKYNPAFKKKQREFYKNAKYVSKYKQSLKQQSQQIEASSAVRPIELIFNSDAKYSTIAFALVDIEDEVTGLDITESSNFQWLWQDQNRTRDVDEKNIKNKNKKKPSMEELYKNKREQEEQARIEREASIQAKKVGREKAEAERKAARAKMFKKTKYGQPVMKYRIEHLLQTIQSSSGNSVNNSN</sequence>
<dbReference type="Proteomes" id="UP001163603">
    <property type="component" value="Chromosome 1"/>
</dbReference>
<organism evidence="1 2">
    <name type="scientific">Pistacia integerrima</name>
    <dbReference type="NCBI Taxonomy" id="434235"/>
    <lineage>
        <taxon>Eukaryota</taxon>
        <taxon>Viridiplantae</taxon>
        <taxon>Streptophyta</taxon>
        <taxon>Embryophyta</taxon>
        <taxon>Tracheophyta</taxon>
        <taxon>Spermatophyta</taxon>
        <taxon>Magnoliopsida</taxon>
        <taxon>eudicotyledons</taxon>
        <taxon>Gunneridae</taxon>
        <taxon>Pentapetalae</taxon>
        <taxon>rosids</taxon>
        <taxon>malvids</taxon>
        <taxon>Sapindales</taxon>
        <taxon>Anacardiaceae</taxon>
        <taxon>Pistacia</taxon>
    </lineage>
</organism>